<keyword evidence="2" id="KW-0732">Signal</keyword>
<feature type="compositionally biased region" description="Basic and acidic residues" evidence="1">
    <location>
        <begin position="56"/>
        <end position="72"/>
    </location>
</feature>
<evidence type="ECO:0000256" key="2">
    <source>
        <dbReference type="SAM" id="SignalP"/>
    </source>
</evidence>
<organism evidence="3">
    <name type="scientific">Anopheles darlingi</name>
    <name type="common">Mosquito</name>
    <dbReference type="NCBI Taxonomy" id="43151"/>
    <lineage>
        <taxon>Eukaryota</taxon>
        <taxon>Metazoa</taxon>
        <taxon>Ecdysozoa</taxon>
        <taxon>Arthropoda</taxon>
        <taxon>Hexapoda</taxon>
        <taxon>Insecta</taxon>
        <taxon>Pterygota</taxon>
        <taxon>Neoptera</taxon>
        <taxon>Endopterygota</taxon>
        <taxon>Diptera</taxon>
        <taxon>Nematocera</taxon>
        <taxon>Culicoidea</taxon>
        <taxon>Culicidae</taxon>
        <taxon>Anophelinae</taxon>
        <taxon>Anopheles</taxon>
    </lineage>
</organism>
<evidence type="ECO:0000313" key="3">
    <source>
        <dbReference type="EMBL" id="MBW77381.1"/>
    </source>
</evidence>
<dbReference type="AlphaFoldDB" id="A0A2M4DIJ2"/>
<dbReference type="EMBL" id="GGFL01013203">
    <property type="protein sequence ID" value="MBW77381.1"/>
    <property type="molecule type" value="Transcribed_RNA"/>
</dbReference>
<feature type="chain" id="PRO_5014837654" evidence="2">
    <location>
        <begin position="25"/>
        <end position="72"/>
    </location>
</feature>
<sequence>MLRFHFLPVLVLFVSVSPFRYALSAQICKLTGHGRTTFLLVLVVGARFTIHFGRTGSREDGDGGGGERTRAR</sequence>
<feature type="signal peptide" evidence="2">
    <location>
        <begin position="1"/>
        <end position="24"/>
    </location>
</feature>
<name>A0A2M4DIJ2_ANODA</name>
<accession>A0A2M4DIJ2</accession>
<reference evidence="3" key="1">
    <citation type="submission" date="2018-01" db="EMBL/GenBank/DDBJ databases">
        <title>An insight into the sialome of Amazonian anophelines.</title>
        <authorList>
            <person name="Ribeiro J.M."/>
            <person name="Scarpassa V."/>
            <person name="Calvo E."/>
        </authorList>
    </citation>
    <scope>NUCLEOTIDE SEQUENCE</scope>
</reference>
<evidence type="ECO:0000256" key="1">
    <source>
        <dbReference type="SAM" id="MobiDB-lite"/>
    </source>
</evidence>
<proteinExistence type="predicted"/>
<feature type="region of interest" description="Disordered" evidence="1">
    <location>
        <begin position="53"/>
        <end position="72"/>
    </location>
</feature>
<protein>
    <submittedName>
        <fullName evidence="3">Putative secreted protein</fullName>
    </submittedName>
</protein>